<protein>
    <recommendedName>
        <fullName evidence="6">Glycolate oxidase iron-sulfur subunit</fullName>
        <ecNumber evidence="6">1.1.99.14</ecNumber>
    </recommendedName>
</protein>
<feature type="domain" description="4Fe-4S ferredoxin-type" evidence="7">
    <location>
        <begin position="59"/>
        <end position="82"/>
    </location>
</feature>
<dbReference type="GO" id="GO:0051539">
    <property type="term" value="F:4 iron, 4 sulfur cluster binding"/>
    <property type="evidence" value="ECO:0007669"/>
    <property type="project" value="UniProtKB-UniRule"/>
</dbReference>
<reference evidence="8" key="1">
    <citation type="submission" date="2015-10" db="EMBL/GenBank/DDBJ databases">
        <title>Description of Candidatus Tenderia electrophaga gen. nov, sp. nov., an Uncultivated Electroautotroph from a Biocathode Enrichment.</title>
        <authorList>
            <person name="Eddie B.J."/>
            <person name="Malanoski A.P."/>
            <person name="Wang Z."/>
            <person name="Hall R.J."/>
            <person name="Oh S.D."/>
            <person name="Heiner C."/>
            <person name="Lin B."/>
            <person name="Strycharz-Glaven S.M."/>
        </authorList>
    </citation>
    <scope>NUCLEOTIDE SEQUENCE [LARGE SCALE GENOMIC DNA]</scope>
    <source>
        <strain evidence="8">NRL1</strain>
    </source>
</reference>
<feature type="domain" description="4Fe-4S ferredoxin-type" evidence="7">
    <location>
        <begin position="8"/>
        <end position="37"/>
    </location>
</feature>
<dbReference type="Proteomes" id="UP000055136">
    <property type="component" value="Chromosome"/>
</dbReference>
<organism evidence="8 9">
    <name type="scientific">Candidatus Tenderia electrophaga</name>
    <dbReference type="NCBI Taxonomy" id="1748243"/>
    <lineage>
        <taxon>Bacteria</taxon>
        <taxon>Pseudomonadati</taxon>
        <taxon>Pseudomonadota</taxon>
        <taxon>Gammaproteobacteria</taxon>
        <taxon>Candidatus Tenderiales</taxon>
        <taxon>Candidatus Tenderiaceae</taxon>
        <taxon>Candidatus Tenderia</taxon>
    </lineage>
</organism>
<dbReference type="Gene3D" id="1.10.1060.10">
    <property type="entry name" value="Alpha-helical ferredoxin"/>
    <property type="match status" value="1"/>
</dbReference>
<dbReference type="Pfam" id="PF13183">
    <property type="entry name" value="Fer4_8"/>
    <property type="match status" value="1"/>
</dbReference>
<evidence type="ECO:0000256" key="6">
    <source>
        <dbReference type="PIRNR" id="PIRNR000139"/>
    </source>
</evidence>
<comment type="function">
    <text evidence="6">Component of a complex that catalyzes the oxidation of glycolate to glyoxylate.</text>
</comment>
<comment type="catalytic activity">
    <reaction evidence="6">
        <text>(R)-lactate + A = pyruvate + AH2</text>
        <dbReference type="Rhea" id="RHEA:15089"/>
        <dbReference type="ChEBI" id="CHEBI:13193"/>
        <dbReference type="ChEBI" id="CHEBI:15361"/>
        <dbReference type="ChEBI" id="CHEBI:16004"/>
        <dbReference type="ChEBI" id="CHEBI:17499"/>
    </reaction>
</comment>
<name>A0A0S2THK7_9GAMM</name>
<keyword evidence="4 6" id="KW-0408">Iron</keyword>
<keyword evidence="9" id="KW-1185">Reference proteome</keyword>
<dbReference type="PANTHER" id="PTHR32479">
    <property type="entry name" value="GLYCOLATE OXIDASE IRON-SULFUR SUBUNIT"/>
    <property type="match status" value="1"/>
</dbReference>
<comment type="catalytic activity">
    <reaction evidence="6">
        <text>glycolate + A = glyoxylate + AH2</text>
        <dbReference type="Rhea" id="RHEA:21264"/>
        <dbReference type="ChEBI" id="CHEBI:13193"/>
        <dbReference type="ChEBI" id="CHEBI:17499"/>
        <dbReference type="ChEBI" id="CHEBI:29805"/>
        <dbReference type="ChEBI" id="CHEBI:36655"/>
        <dbReference type="EC" id="1.1.99.14"/>
    </reaction>
</comment>
<dbReference type="PROSITE" id="PS51379">
    <property type="entry name" value="4FE4S_FER_2"/>
    <property type="match status" value="2"/>
</dbReference>
<dbReference type="EMBL" id="CP013099">
    <property type="protein sequence ID" value="ALP54616.1"/>
    <property type="molecule type" value="Genomic_DNA"/>
</dbReference>
<evidence type="ECO:0000313" key="9">
    <source>
        <dbReference type="Proteomes" id="UP000055136"/>
    </source>
</evidence>
<evidence type="ECO:0000256" key="2">
    <source>
        <dbReference type="ARBA" id="ARBA00022723"/>
    </source>
</evidence>
<dbReference type="InterPro" id="IPR017896">
    <property type="entry name" value="4Fe4S_Fe-S-bd"/>
</dbReference>
<dbReference type="STRING" id="1748243.Tel_16460"/>
<dbReference type="InterPro" id="IPR009051">
    <property type="entry name" value="Helical_ferredxn"/>
</dbReference>
<dbReference type="EC" id="1.1.99.14" evidence="6"/>
<evidence type="ECO:0000256" key="5">
    <source>
        <dbReference type="ARBA" id="ARBA00023014"/>
    </source>
</evidence>
<keyword evidence="6" id="KW-0249">Electron transport</keyword>
<dbReference type="InterPro" id="IPR012257">
    <property type="entry name" value="Glc_ox_4Fe-4S"/>
</dbReference>
<comment type="cofactor">
    <cofactor evidence="6">
        <name>[4Fe-4S] cluster</name>
        <dbReference type="ChEBI" id="CHEBI:49883"/>
    </cofactor>
    <text evidence="6">Binds 2 [4Fe-4S] clusters.</text>
</comment>
<dbReference type="Pfam" id="PF02754">
    <property type="entry name" value="CCG"/>
    <property type="match status" value="2"/>
</dbReference>
<evidence type="ECO:0000256" key="1">
    <source>
        <dbReference type="ARBA" id="ARBA00022485"/>
    </source>
</evidence>
<keyword evidence="1 6" id="KW-0004">4Fe-4S</keyword>
<keyword evidence="3" id="KW-0677">Repeat</keyword>
<evidence type="ECO:0000256" key="3">
    <source>
        <dbReference type="ARBA" id="ARBA00022737"/>
    </source>
</evidence>
<evidence type="ECO:0000313" key="8">
    <source>
        <dbReference type="EMBL" id="ALP54616.1"/>
    </source>
</evidence>
<dbReference type="GO" id="GO:0046872">
    <property type="term" value="F:metal ion binding"/>
    <property type="evidence" value="ECO:0007669"/>
    <property type="project" value="UniProtKB-UniRule"/>
</dbReference>
<dbReference type="KEGG" id="tee:Tel_16460"/>
<dbReference type="AlphaFoldDB" id="A0A0S2THK7"/>
<evidence type="ECO:0000256" key="4">
    <source>
        <dbReference type="ARBA" id="ARBA00023004"/>
    </source>
</evidence>
<keyword evidence="6" id="KW-0813">Transport</keyword>
<dbReference type="InterPro" id="IPR004017">
    <property type="entry name" value="Cys_rich_dom"/>
</dbReference>
<accession>A0A0S2THK7</accession>
<dbReference type="GO" id="GO:0019154">
    <property type="term" value="F:glycolate dehydrogenase activity"/>
    <property type="evidence" value="ECO:0007669"/>
    <property type="project" value="UniProtKB-EC"/>
</dbReference>
<dbReference type="PROSITE" id="PS00198">
    <property type="entry name" value="4FE4S_FER_1"/>
    <property type="match status" value="2"/>
</dbReference>
<gene>
    <name evidence="8" type="ORF">Tel_16460</name>
</gene>
<sequence>MPTLKITLATQHQAERCVMCGLCLPHCPTYNKTQNEAESPRGRISLILGLAREQLQADDKLRSHLDNCLLCRACEVVCPSGVEFGTLMDGARHALAQDRPRSEQRIPLDRLATDKQRQRRDAKLLWLADKTGLRALGRGLGLTRALGLARFEQLAPEMRRPHDWQTYYPARGETRGEVALFIGCFSDMFDQATLDDSISLLTACGYGVHVPATQTCCGALHQHSGDSASARQLAQQNLDAFGALQLDAVISTATGCGAYLRDYEHIIGKALPVCDINSFLSQIEWPDNLRMRPLNKRVAVHEPCSQRNVLKQADAPYVLLNRIPQLDLVSLPGNSQCCGAAGSYMIEHPAMADRLRQDKTDALARLSPDLLVSSNIGCALHIAAGARAAGLRLEVVHPVTLLARQIAL</sequence>
<proteinExistence type="predicted"/>
<dbReference type="PANTHER" id="PTHR32479:SF17">
    <property type="entry name" value="GLYCOLATE OXIDASE IRON-SULFUR SUBUNIT"/>
    <property type="match status" value="1"/>
</dbReference>
<evidence type="ECO:0000259" key="7">
    <source>
        <dbReference type="PROSITE" id="PS51379"/>
    </source>
</evidence>
<dbReference type="InterPro" id="IPR017900">
    <property type="entry name" value="4Fe4S_Fe_S_CS"/>
</dbReference>
<dbReference type="SUPFAM" id="SSF54862">
    <property type="entry name" value="4Fe-4S ferredoxins"/>
    <property type="match status" value="1"/>
</dbReference>
<keyword evidence="5 6" id="KW-0411">Iron-sulfur</keyword>
<dbReference type="PIRSF" id="PIRSF000139">
    <property type="entry name" value="Glc_ox_4Fe-4S"/>
    <property type="match status" value="1"/>
</dbReference>
<keyword evidence="2 6" id="KW-0479">Metal-binding</keyword>